<evidence type="ECO:0000313" key="4">
    <source>
        <dbReference type="RefSeq" id="XP_010244713.1"/>
    </source>
</evidence>
<protein>
    <submittedName>
        <fullName evidence="4">Uncharacterized protein LOC104588470</fullName>
    </submittedName>
</protein>
<dbReference type="RefSeq" id="XP_010244713.1">
    <property type="nucleotide sequence ID" value="XM_010246411.1"/>
</dbReference>
<dbReference type="PANTHER" id="PTHR33223">
    <property type="entry name" value="CCHC-TYPE DOMAIN-CONTAINING PROTEIN"/>
    <property type="match status" value="1"/>
</dbReference>
<proteinExistence type="predicted"/>
<sequence>MTHTRQEGLARFAPEIERTLRLLQRANRGKAREEVDIGEPAIEIGEEMAEANRTLLDYACPTIDGATSNICKPTIQANNFEIKPAIIQIIQTSIQFSGLPSDDPIAHIVNFLEICDTFKHNGRESLYEAWERSKEMLRKCPHHGITTWRQIHTFYNGITLSNRSIIDAAASGTIMRKTSEEAYDVVEEMVSNSYQWSNDRTNQRGVHHINSLAALSAQIANLNKKLDTFNIAAINASSSISCDSCGQIGHTNSDCPLSSPFISHENANFISYAGRPNFNPYSNTYNPG</sequence>
<dbReference type="PANTHER" id="PTHR33223:SF11">
    <property type="entry name" value="ELEMENT PROTEIN, PUTATIVE-RELATED"/>
    <property type="match status" value="1"/>
</dbReference>
<dbReference type="GeneID" id="104588470"/>
<dbReference type="InParanoid" id="A0A1U7ZBS0"/>
<name>A0A1U7ZBS0_NELNU</name>
<dbReference type="OrthoDB" id="1305902at2759"/>
<keyword evidence="1" id="KW-0862">Zinc</keyword>
<accession>A0A1U7ZBS0</accession>
<dbReference type="PROSITE" id="PS50158">
    <property type="entry name" value="ZF_CCHC"/>
    <property type="match status" value="1"/>
</dbReference>
<gene>
    <name evidence="4" type="primary">LOC104588470</name>
</gene>
<dbReference type="Proteomes" id="UP000189703">
    <property type="component" value="Unplaced"/>
</dbReference>
<dbReference type="GO" id="GO:0008270">
    <property type="term" value="F:zinc ion binding"/>
    <property type="evidence" value="ECO:0007669"/>
    <property type="project" value="UniProtKB-KW"/>
</dbReference>
<keyword evidence="1" id="KW-0479">Metal-binding</keyword>
<keyword evidence="3" id="KW-1185">Reference proteome</keyword>
<dbReference type="GO" id="GO:0003676">
    <property type="term" value="F:nucleic acid binding"/>
    <property type="evidence" value="ECO:0007669"/>
    <property type="project" value="InterPro"/>
</dbReference>
<evidence type="ECO:0000256" key="1">
    <source>
        <dbReference type="PROSITE-ProRule" id="PRU00047"/>
    </source>
</evidence>
<reference evidence="4" key="1">
    <citation type="submission" date="2025-08" db="UniProtKB">
        <authorList>
            <consortium name="RefSeq"/>
        </authorList>
    </citation>
    <scope>IDENTIFICATION</scope>
</reference>
<dbReference type="KEGG" id="nnu:104588470"/>
<evidence type="ECO:0000313" key="3">
    <source>
        <dbReference type="Proteomes" id="UP000189703"/>
    </source>
</evidence>
<evidence type="ECO:0000259" key="2">
    <source>
        <dbReference type="PROSITE" id="PS50158"/>
    </source>
</evidence>
<dbReference type="AlphaFoldDB" id="A0A1U7ZBS0"/>
<dbReference type="eggNOG" id="KOG0017">
    <property type="taxonomic scope" value="Eukaryota"/>
</dbReference>
<keyword evidence="1" id="KW-0863">Zinc-finger</keyword>
<organism evidence="3 4">
    <name type="scientific">Nelumbo nucifera</name>
    <name type="common">Sacred lotus</name>
    <dbReference type="NCBI Taxonomy" id="4432"/>
    <lineage>
        <taxon>Eukaryota</taxon>
        <taxon>Viridiplantae</taxon>
        <taxon>Streptophyta</taxon>
        <taxon>Embryophyta</taxon>
        <taxon>Tracheophyta</taxon>
        <taxon>Spermatophyta</taxon>
        <taxon>Magnoliopsida</taxon>
        <taxon>Proteales</taxon>
        <taxon>Nelumbonaceae</taxon>
        <taxon>Nelumbo</taxon>
    </lineage>
</organism>
<dbReference type="InterPro" id="IPR001878">
    <property type="entry name" value="Znf_CCHC"/>
</dbReference>
<dbReference type="OMA" id="PFISHEN"/>
<feature type="domain" description="CCHC-type" evidence="2">
    <location>
        <begin position="242"/>
        <end position="256"/>
    </location>
</feature>